<dbReference type="Proteomes" id="UP001177021">
    <property type="component" value="Unassembled WGS sequence"/>
</dbReference>
<reference evidence="1" key="1">
    <citation type="submission" date="2023-10" db="EMBL/GenBank/DDBJ databases">
        <authorList>
            <person name="Rodriguez Cubillos JULIANA M."/>
            <person name="De Vega J."/>
        </authorList>
    </citation>
    <scope>NUCLEOTIDE SEQUENCE</scope>
</reference>
<protein>
    <submittedName>
        <fullName evidence="1">Uncharacterized protein</fullName>
    </submittedName>
</protein>
<comment type="caution">
    <text evidence="1">The sequence shown here is derived from an EMBL/GenBank/DDBJ whole genome shotgun (WGS) entry which is preliminary data.</text>
</comment>
<accession>A0ACB0KMP2</accession>
<name>A0ACB0KMP2_TRIPR</name>
<proteinExistence type="predicted"/>
<evidence type="ECO:0000313" key="1">
    <source>
        <dbReference type="EMBL" id="CAJ2658033.1"/>
    </source>
</evidence>
<keyword evidence="2" id="KW-1185">Reference proteome</keyword>
<evidence type="ECO:0000313" key="2">
    <source>
        <dbReference type="Proteomes" id="UP001177021"/>
    </source>
</evidence>
<sequence>MAATTHSVTGATSCSILSPHISLLQRIRIPNTFNYNNNNTCHFPIASPVTVSVSVSHQFSPFVFPGKSPRHTTAVFSASFTDDSHIDSQDLAVLLEVDGVLVDAYRVGNRLAFNKAFEKFGLDCASWNEPVYSDLLRRSAADEEKMLYLYFNRIGWPSSLPTNEKGLFTKSVLQAKEKALEEFVTSTSLPLRPGVEQFIDDAYNEGIPVVILTAYIKNGDNIARTIIEKLGNDRSKKVIIVGITEAEKSLHGQLVSGKVIASGLDEELSKEATRAAAAERQRLAKEVASALKLSVTIDTSLSESLDKIVTALHAGAERAGIPICNCVLIAGSQSGVAGAERAGMPCVVLRSSLTSRAEFPLAIATLDGFGGADLTISKLRNLCQKTQPED</sequence>
<dbReference type="EMBL" id="CASHSV030000311">
    <property type="protein sequence ID" value="CAJ2658033.1"/>
    <property type="molecule type" value="Genomic_DNA"/>
</dbReference>
<organism evidence="1 2">
    <name type="scientific">Trifolium pratense</name>
    <name type="common">Red clover</name>
    <dbReference type="NCBI Taxonomy" id="57577"/>
    <lineage>
        <taxon>Eukaryota</taxon>
        <taxon>Viridiplantae</taxon>
        <taxon>Streptophyta</taxon>
        <taxon>Embryophyta</taxon>
        <taxon>Tracheophyta</taxon>
        <taxon>Spermatophyta</taxon>
        <taxon>Magnoliopsida</taxon>
        <taxon>eudicotyledons</taxon>
        <taxon>Gunneridae</taxon>
        <taxon>Pentapetalae</taxon>
        <taxon>rosids</taxon>
        <taxon>fabids</taxon>
        <taxon>Fabales</taxon>
        <taxon>Fabaceae</taxon>
        <taxon>Papilionoideae</taxon>
        <taxon>50 kb inversion clade</taxon>
        <taxon>NPAAA clade</taxon>
        <taxon>Hologalegina</taxon>
        <taxon>IRL clade</taxon>
        <taxon>Trifolieae</taxon>
        <taxon>Trifolium</taxon>
    </lineage>
</organism>
<gene>
    <name evidence="1" type="ORF">MILVUS5_LOCUS24487</name>
</gene>